<dbReference type="PROSITE" id="PS50888">
    <property type="entry name" value="BHLH"/>
    <property type="match status" value="1"/>
</dbReference>
<feature type="compositionally biased region" description="Polar residues" evidence="5">
    <location>
        <begin position="145"/>
        <end position="168"/>
    </location>
</feature>
<keyword evidence="2" id="KW-0805">Transcription regulation</keyword>
<comment type="subcellular location">
    <subcellularLocation>
        <location evidence="1">Nucleus</location>
    </subcellularLocation>
</comment>
<protein>
    <recommendedName>
        <fullName evidence="6">BHLH domain-containing protein</fullName>
    </recommendedName>
</protein>
<evidence type="ECO:0000313" key="8">
    <source>
        <dbReference type="Proteomes" id="UP000813462"/>
    </source>
</evidence>
<dbReference type="InterPro" id="IPR036638">
    <property type="entry name" value="HLH_DNA-bd_sf"/>
</dbReference>
<dbReference type="GO" id="GO:0046983">
    <property type="term" value="F:protein dimerization activity"/>
    <property type="evidence" value="ECO:0007669"/>
    <property type="project" value="InterPro"/>
</dbReference>
<dbReference type="FunFam" id="4.10.280.10:FF:000042">
    <property type="entry name" value="transcription factor bHLH48-like isoform X1"/>
    <property type="match status" value="1"/>
</dbReference>
<dbReference type="Proteomes" id="UP000813462">
    <property type="component" value="Unassembled WGS sequence"/>
</dbReference>
<evidence type="ECO:0000256" key="3">
    <source>
        <dbReference type="ARBA" id="ARBA00023163"/>
    </source>
</evidence>
<accession>A0A978UCE7</accession>
<dbReference type="PANTHER" id="PTHR12565:SF112">
    <property type="entry name" value="TRANSCRIPTION FACTOR BHLH48-RELATED"/>
    <property type="match status" value="1"/>
</dbReference>
<dbReference type="InterPro" id="IPR011598">
    <property type="entry name" value="bHLH_dom"/>
</dbReference>
<comment type="caution">
    <text evidence="7">The sequence shown here is derived from an EMBL/GenBank/DDBJ whole genome shotgun (WGS) entry which is preliminary data.</text>
</comment>
<dbReference type="GO" id="GO:0005634">
    <property type="term" value="C:nucleus"/>
    <property type="evidence" value="ECO:0007669"/>
    <property type="project" value="UniProtKB-SubCell"/>
</dbReference>
<feature type="compositionally biased region" description="Basic and acidic residues" evidence="5">
    <location>
        <begin position="186"/>
        <end position="197"/>
    </location>
</feature>
<dbReference type="Gene3D" id="4.10.280.10">
    <property type="entry name" value="Helix-loop-helix DNA-binding domain"/>
    <property type="match status" value="1"/>
</dbReference>
<evidence type="ECO:0000256" key="2">
    <source>
        <dbReference type="ARBA" id="ARBA00023015"/>
    </source>
</evidence>
<sequence length="388" mass="42692">METAAGALPGSTPAAVAATEHEEPGLDSLQFREEIQRLITVPPENASSFTALLELPATQAMELLDHTLDSEGTPTPTTLSGEQVQKPYLHPPFNSSNLTFPSNPALIERAAMFSVFAGENSPETSSVPSNSSANLEKVKNEPVETDSNPNSFQHLSSDPTVENKNQRPSAKRKEREKKAKGSTKKSKNENSEDAEKLPYVHVRARRGQATDSHSLAERARREKINARMKLLQELVPGCNKISGTALVLDEIINHVQSLQRQVEFLSMRLAAVNPRIDFNLDSILSTENGTLVESNFPSVVAPLMWPEGPVNGNRQHYQQQWHFDALRQPLWGREEDNHTFITPENSLLSYDSSANSDIFLPEKYSSIPAFESIEDGALKGIVVSSTGS</sequence>
<feature type="region of interest" description="Disordered" evidence="5">
    <location>
        <begin position="1"/>
        <end position="27"/>
    </location>
</feature>
<dbReference type="AlphaFoldDB" id="A0A978UCE7"/>
<reference evidence="7" key="1">
    <citation type="journal article" date="2021" name="Front. Plant Sci.">
        <title>Chromosome-Scale Genome Assembly for Chinese Sour Jujube and Insights Into Its Genome Evolution and Domestication Signature.</title>
        <authorList>
            <person name="Shen L.-Y."/>
            <person name="Luo H."/>
            <person name="Wang X.-L."/>
            <person name="Wang X.-M."/>
            <person name="Qiu X.-J."/>
            <person name="Liu H."/>
            <person name="Zhou S.-S."/>
            <person name="Jia K.-H."/>
            <person name="Nie S."/>
            <person name="Bao Y.-T."/>
            <person name="Zhang R.-G."/>
            <person name="Yun Q.-Z."/>
            <person name="Chai Y.-H."/>
            <person name="Lu J.-Y."/>
            <person name="Li Y."/>
            <person name="Zhao S.-W."/>
            <person name="Mao J.-F."/>
            <person name="Jia S.-G."/>
            <person name="Mao Y.-M."/>
        </authorList>
    </citation>
    <scope>NUCLEOTIDE SEQUENCE</scope>
    <source>
        <strain evidence="7">AT0</strain>
        <tissue evidence="7">Leaf</tissue>
    </source>
</reference>
<evidence type="ECO:0000259" key="6">
    <source>
        <dbReference type="PROSITE" id="PS50888"/>
    </source>
</evidence>
<dbReference type="GO" id="GO:0003700">
    <property type="term" value="F:DNA-binding transcription factor activity"/>
    <property type="evidence" value="ECO:0007669"/>
    <property type="project" value="TreeGrafter"/>
</dbReference>
<dbReference type="CDD" id="cd18919">
    <property type="entry name" value="bHLH_AtBPE_like"/>
    <property type="match status" value="1"/>
</dbReference>
<dbReference type="SUPFAM" id="SSF47459">
    <property type="entry name" value="HLH, helix-loop-helix DNA-binding domain"/>
    <property type="match status" value="1"/>
</dbReference>
<feature type="region of interest" description="Disordered" evidence="5">
    <location>
        <begin position="119"/>
        <end position="197"/>
    </location>
</feature>
<evidence type="ECO:0000256" key="5">
    <source>
        <dbReference type="SAM" id="MobiDB-lite"/>
    </source>
</evidence>
<dbReference type="InterPro" id="IPR024097">
    <property type="entry name" value="bHLH_ZIP_TF"/>
</dbReference>
<keyword evidence="4" id="KW-0539">Nucleus</keyword>
<dbReference type="SMART" id="SM00353">
    <property type="entry name" value="HLH"/>
    <property type="match status" value="1"/>
</dbReference>
<proteinExistence type="predicted"/>
<dbReference type="EMBL" id="JAEACU010000012">
    <property type="protein sequence ID" value="KAH7512440.1"/>
    <property type="molecule type" value="Genomic_DNA"/>
</dbReference>
<gene>
    <name evidence="7" type="ORF">FEM48_Zijuj12G0091000</name>
</gene>
<evidence type="ECO:0000256" key="4">
    <source>
        <dbReference type="ARBA" id="ARBA00023242"/>
    </source>
</evidence>
<evidence type="ECO:0000256" key="1">
    <source>
        <dbReference type="ARBA" id="ARBA00004123"/>
    </source>
</evidence>
<dbReference type="PANTHER" id="PTHR12565">
    <property type="entry name" value="STEROL REGULATORY ELEMENT-BINDING PROTEIN"/>
    <property type="match status" value="1"/>
</dbReference>
<dbReference type="Pfam" id="PF00010">
    <property type="entry name" value="HLH"/>
    <property type="match status" value="1"/>
</dbReference>
<keyword evidence="3" id="KW-0804">Transcription</keyword>
<organism evidence="7 8">
    <name type="scientific">Ziziphus jujuba var. spinosa</name>
    <dbReference type="NCBI Taxonomy" id="714518"/>
    <lineage>
        <taxon>Eukaryota</taxon>
        <taxon>Viridiplantae</taxon>
        <taxon>Streptophyta</taxon>
        <taxon>Embryophyta</taxon>
        <taxon>Tracheophyta</taxon>
        <taxon>Spermatophyta</taxon>
        <taxon>Magnoliopsida</taxon>
        <taxon>eudicotyledons</taxon>
        <taxon>Gunneridae</taxon>
        <taxon>Pentapetalae</taxon>
        <taxon>rosids</taxon>
        <taxon>fabids</taxon>
        <taxon>Rosales</taxon>
        <taxon>Rhamnaceae</taxon>
        <taxon>Paliureae</taxon>
        <taxon>Ziziphus</taxon>
    </lineage>
</organism>
<name>A0A978UCE7_ZIZJJ</name>
<evidence type="ECO:0000313" key="7">
    <source>
        <dbReference type="EMBL" id="KAH7512440.1"/>
    </source>
</evidence>
<feature type="domain" description="BHLH" evidence="6">
    <location>
        <begin position="208"/>
        <end position="258"/>
    </location>
</feature>
<feature type="compositionally biased region" description="Low complexity" evidence="5">
    <location>
        <begin position="119"/>
        <end position="132"/>
    </location>
</feature>